<dbReference type="GO" id="GO:0120547">
    <property type="term" value="F:heme A synthase activity"/>
    <property type="evidence" value="ECO:0007669"/>
    <property type="project" value="UniProtKB-EC"/>
</dbReference>
<dbReference type="PANTHER" id="PTHR23289:SF2">
    <property type="entry name" value="CYTOCHROME C OXIDASE ASSEMBLY PROTEIN COX15 HOMOLOG"/>
    <property type="match status" value="1"/>
</dbReference>
<proteinExistence type="inferred from homology"/>
<evidence type="ECO:0000256" key="6">
    <source>
        <dbReference type="ARBA" id="ARBA00023002"/>
    </source>
</evidence>
<feature type="transmembrane region" description="Helical" evidence="12">
    <location>
        <begin position="155"/>
        <end position="177"/>
    </location>
</feature>
<evidence type="ECO:0000256" key="1">
    <source>
        <dbReference type="ARBA" id="ARBA00001970"/>
    </source>
</evidence>
<feature type="transmembrane region" description="Helical" evidence="12">
    <location>
        <begin position="198"/>
        <end position="221"/>
    </location>
</feature>
<keyword evidence="9 12" id="KW-0472">Membrane</keyword>
<dbReference type="OrthoDB" id="9793156at2"/>
<dbReference type="Proteomes" id="UP000198432">
    <property type="component" value="Unassembled WGS sequence"/>
</dbReference>
<dbReference type="GO" id="GO:0046872">
    <property type="term" value="F:metal ion binding"/>
    <property type="evidence" value="ECO:0007669"/>
    <property type="project" value="UniProtKB-KW"/>
</dbReference>
<organism evidence="13 14">
    <name type="scientific">Pontibacter ummariensis</name>
    <dbReference type="NCBI Taxonomy" id="1610492"/>
    <lineage>
        <taxon>Bacteria</taxon>
        <taxon>Pseudomonadati</taxon>
        <taxon>Bacteroidota</taxon>
        <taxon>Cytophagia</taxon>
        <taxon>Cytophagales</taxon>
        <taxon>Hymenobacteraceae</taxon>
        <taxon>Pontibacter</taxon>
    </lineage>
</organism>
<evidence type="ECO:0000256" key="2">
    <source>
        <dbReference type="ARBA" id="ARBA00004141"/>
    </source>
</evidence>
<evidence type="ECO:0000256" key="12">
    <source>
        <dbReference type="SAM" id="Phobius"/>
    </source>
</evidence>
<evidence type="ECO:0000256" key="3">
    <source>
        <dbReference type="ARBA" id="ARBA00022692"/>
    </source>
</evidence>
<gene>
    <name evidence="13" type="ORF">SAMN06296052_11660</name>
</gene>
<dbReference type="GO" id="GO:0016653">
    <property type="term" value="F:oxidoreductase activity, acting on NAD(P)H, heme protein as acceptor"/>
    <property type="evidence" value="ECO:0007669"/>
    <property type="project" value="TreeGrafter"/>
</dbReference>
<evidence type="ECO:0000256" key="4">
    <source>
        <dbReference type="ARBA" id="ARBA00022723"/>
    </source>
</evidence>
<keyword evidence="6" id="KW-0560">Oxidoreductase</keyword>
<protein>
    <submittedName>
        <fullName evidence="13">Cytochrome c oxidase assembly protein subunit 15</fullName>
    </submittedName>
</protein>
<comment type="subcellular location">
    <subcellularLocation>
        <location evidence="2">Membrane</location>
        <topology evidence="2">Multi-pass membrane protein</topology>
    </subcellularLocation>
</comment>
<evidence type="ECO:0000256" key="10">
    <source>
        <dbReference type="ARBA" id="ARBA00044501"/>
    </source>
</evidence>
<dbReference type="GO" id="GO:0016020">
    <property type="term" value="C:membrane"/>
    <property type="evidence" value="ECO:0007669"/>
    <property type="project" value="UniProtKB-SubCell"/>
</dbReference>
<reference evidence="14" key="1">
    <citation type="submission" date="2017-06" db="EMBL/GenBank/DDBJ databases">
        <authorList>
            <person name="Varghese N."/>
            <person name="Submissions S."/>
        </authorList>
    </citation>
    <scope>NUCLEOTIDE SEQUENCE [LARGE SCALE GENOMIC DNA]</scope>
    <source>
        <strain evidence="14">NKM1</strain>
    </source>
</reference>
<feature type="transmembrane region" description="Helical" evidence="12">
    <location>
        <begin position="95"/>
        <end position="113"/>
    </location>
</feature>
<comment type="catalytic activity">
    <reaction evidence="11">
        <text>Fe(II)-heme o + 2 A + H2O = Fe(II)-heme a + 2 AH2</text>
        <dbReference type="Rhea" id="RHEA:63388"/>
        <dbReference type="ChEBI" id="CHEBI:13193"/>
        <dbReference type="ChEBI" id="CHEBI:15377"/>
        <dbReference type="ChEBI" id="CHEBI:17499"/>
        <dbReference type="ChEBI" id="CHEBI:60530"/>
        <dbReference type="ChEBI" id="CHEBI:61715"/>
        <dbReference type="EC" id="1.17.99.9"/>
    </reaction>
    <physiologicalReaction direction="left-to-right" evidence="11">
        <dbReference type="Rhea" id="RHEA:63389"/>
    </physiologicalReaction>
</comment>
<evidence type="ECO:0000256" key="5">
    <source>
        <dbReference type="ARBA" id="ARBA00022989"/>
    </source>
</evidence>
<dbReference type="AlphaFoldDB" id="A0A239I9K7"/>
<sequence length="357" mass="39835">MQKAANNKAIIYWLLSGALLVLAMVAIGGITRLTGSGLSIVQWNLISGTLPPLTEAAWQQAFAQYKQFPEYQKLNQGMTLQGFQQIFWWEYLHRLVGRLIGLVFLLPFCYFLIKRWISGWLLKRLLLLFFLGAAQGLMGWVMVKSGLVDRPHVSHYRLAAHLTLALSLIGVMAWTIADLVPKPQKPQVIIPSLRYLSHLILVLVLVQIIFGAFVAGLKAGFSYNTYPLMEGELFPSHLLGYLSWSNTLDNGVAVQFLHRWFALLVLNALVLFWYTTRKRNMPGQVQYLATLLLLAGITQLSLGIATLVLAVPLALSVLHQVVAVLLFVLAVLAVHSTKANRLAGERQNSPASLRQQV</sequence>
<keyword evidence="4" id="KW-0479">Metal-binding</keyword>
<dbReference type="HAMAP" id="MF_01665">
    <property type="entry name" value="HemeA_synth_type2"/>
    <property type="match status" value="1"/>
</dbReference>
<keyword evidence="3 12" id="KW-0812">Transmembrane</keyword>
<keyword evidence="5 12" id="KW-1133">Transmembrane helix</keyword>
<name>A0A239I9K7_9BACT</name>
<feature type="transmembrane region" description="Helical" evidence="12">
    <location>
        <begin position="125"/>
        <end position="143"/>
    </location>
</feature>
<keyword evidence="14" id="KW-1185">Reference proteome</keyword>
<feature type="transmembrane region" description="Helical" evidence="12">
    <location>
        <begin position="256"/>
        <end position="275"/>
    </location>
</feature>
<accession>A0A239I9K7</accession>
<dbReference type="EMBL" id="FZOQ01000016">
    <property type="protein sequence ID" value="SNS90237.1"/>
    <property type="molecule type" value="Genomic_DNA"/>
</dbReference>
<evidence type="ECO:0000256" key="8">
    <source>
        <dbReference type="ARBA" id="ARBA00023133"/>
    </source>
</evidence>
<evidence type="ECO:0000313" key="14">
    <source>
        <dbReference type="Proteomes" id="UP000198432"/>
    </source>
</evidence>
<dbReference type="PANTHER" id="PTHR23289">
    <property type="entry name" value="CYTOCHROME C OXIDASE ASSEMBLY PROTEIN COX15"/>
    <property type="match status" value="1"/>
</dbReference>
<comment type="cofactor">
    <cofactor evidence="1">
        <name>heme b</name>
        <dbReference type="ChEBI" id="CHEBI:60344"/>
    </cofactor>
</comment>
<evidence type="ECO:0000313" key="13">
    <source>
        <dbReference type="EMBL" id="SNS90237.1"/>
    </source>
</evidence>
<feature type="transmembrane region" description="Helical" evidence="12">
    <location>
        <begin position="317"/>
        <end position="336"/>
    </location>
</feature>
<dbReference type="InterPro" id="IPR023754">
    <property type="entry name" value="HemeA_Synthase_type2"/>
</dbReference>
<feature type="transmembrane region" description="Helical" evidence="12">
    <location>
        <begin position="12"/>
        <end position="31"/>
    </location>
</feature>
<dbReference type="RefSeq" id="WP_089320409.1">
    <property type="nucleotide sequence ID" value="NZ_FZOQ01000016.1"/>
</dbReference>
<keyword evidence="8" id="KW-0350">Heme biosynthesis</keyword>
<keyword evidence="7" id="KW-0408">Iron</keyword>
<dbReference type="Pfam" id="PF02628">
    <property type="entry name" value="COX15-CtaA"/>
    <property type="match status" value="1"/>
</dbReference>
<dbReference type="GO" id="GO:0006784">
    <property type="term" value="P:heme A biosynthetic process"/>
    <property type="evidence" value="ECO:0007669"/>
    <property type="project" value="InterPro"/>
</dbReference>
<evidence type="ECO:0000256" key="11">
    <source>
        <dbReference type="ARBA" id="ARBA00048044"/>
    </source>
</evidence>
<evidence type="ECO:0000256" key="7">
    <source>
        <dbReference type="ARBA" id="ARBA00023004"/>
    </source>
</evidence>
<dbReference type="InterPro" id="IPR003780">
    <property type="entry name" value="COX15/CtaA_fam"/>
</dbReference>
<evidence type="ECO:0000256" key="9">
    <source>
        <dbReference type="ARBA" id="ARBA00023136"/>
    </source>
</evidence>
<feature type="transmembrane region" description="Helical" evidence="12">
    <location>
        <begin position="287"/>
        <end position="311"/>
    </location>
</feature>
<comment type="pathway">
    <text evidence="10">Porphyrin-containing compound metabolism; heme A biosynthesis; heme A from heme O: step 1/1.</text>
</comment>